<dbReference type="SMART" id="SM00516">
    <property type="entry name" value="SEC14"/>
    <property type="match status" value="1"/>
</dbReference>
<dbReference type="EMBL" id="KL250521">
    <property type="protein sequence ID" value="KGB32881.1"/>
    <property type="molecule type" value="Genomic_DNA"/>
</dbReference>
<reference evidence="1" key="1">
    <citation type="journal article" date="2012" name="Nat. Genet.">
        <title>Whole-genome sequence of Schistosoma haematobium.</title>
        <authorList>
            <person name="Young N.D."/>
            <person name="Jex A.R."/>
            <person name="Li B."/>
            <person name="Liu S."/>
            <person name="Yang L."/>
            <person name="Xiong Z."/>
            <person name="Li Y."/>
            <person name="Cantacessi C."/>
            <person name="Hall R.S."/>
            <person name="Xu X."/>
            <person name="Chen F."/>
            <person name="Wu X."/>
            <person name="Zerlotini A."/>
            <person name="Oliveira G."/>
            <person name="Hofmann A."/>
            <person name="Zhang G."/>
            <person name="Fang X."/>
            <person name="Kang Y."/>
            <person name="Campbell B.E."/>
            <person name="Loukas A."/>
            <person name="Ranganathan S."/>
            <person name="Rollinson D."/>
            <person name="Rinaldi G."/>
            <person name="Brindley P.J."/>
            <person name="Yang H."/>
            <person name="Wang J."/>
            <person name="Wang J."/>
            <person name="Gasser R.B."/>
        </authorList>
    </citation>
    <scope>NUCLEOTIDE SEQUENCE [LARGE SCALE GENOMIC DNA]</scope>
</reference>
<dbReference type="InterPro" id="IPR036865">
    <property type="entry name" value="CRAL-TRIO_dom_sf"/>
</dbReference>
<dbReference type="SUPFAM" id="SSF52087">
    <property type="entry name" value="CRAL/TRIO domain"/>
    <property type="match status" value="1"/>
</dbReference>
<organism evidence="1">
    <name type="scientific">Schistosoma haematobium</name>
    <name type="common">Blood fluke</name>
    <dbReference type="NCBI Taxonomy" id="6185"/>
    <lineage>
        <taxon>Eukaryota</taxon>
        <taxon>Metazoa</taxon>
        <taxon>Spiralia</taxon>
        <taxon>Lophotrochozoa</taxon>
        <taxon>Platyhelminthes</taxon>
        <taxon>Trematoda</taxon>
        <taxon>Digenea</taxon>
        <taxon>Strigeidida</taxon>
        <taxon>Schistosomatoidea</taxon>
        <taxon>Schistosomatidae</taxon>
        <taxon>Schistosoma</taxon>
    </lineage>
</organism>
<dbReference type="InterPro" id="IPR036273">
    <property type="entry name" value="CRAL/TRIO_N_dom_sf"/>
</dbReference>
<dbReference type="AlphaFoldDB" id="A0A095AG80"/>
<dbReference type="PANTHER" id="PTHR10174:SF208">
    <property type="entry name" value="CRAL-TRIO DOMAIN-CONTAINING PROTEIN DDB_G0278031"/>
    <property type="match status" value="1"/>
</dbReference>
<dbReference type="SUPFAM" id="SSF46938">
    <property type="entry name" value="CRAL/TRIO N-terminal domain"/>
    <property type="match status" value="1"/>
</dbReference>
<name>A0A095AG80_SCHHA</name>
<proteinExistence type="predicted"/>
<gene>
    <name evidence="1" type="ORF">MS3_01016</name>
</gene>
<dbReference type="Gene3D" id="1.10.8.20">
    <property type="entry name" value="N-terminal domain of phosphatidylinositol transfer protein sec14p"/>
    <property type="match status" value="1"/>
</dbReference>
<dbReference type="STRING" id="6185.A0A095AG80"/>
<dbReference type="GO" id="GO:0016020">
    <property type="term" value="C:membrane"/>
    <property type="evidence" value="ECO:0007669"/>
    <property type="project" value="TreeGrafter"/>
</dbReference>
<dbReference type="PANTHER" id="PTHR10174">
    <property type="entry name" value="ALPHA-TOCOPHEROL TRANSFER PROTEIN-RELATED"/>
    <property type="match status" value="1"/>
</dbReference>
<dbReference type="Pfam" id="PF00650">
    <property type="entry name" value="CRAL_TRIO"/>
    <property type="match status" value="1"/>
</dbReference>
<accession>A0A095AG80</accession>
<dbReference type="Gene3D" id="3.40.525.10">
    <property type="entry name" value="CRAL-TRIO lipid binding domain"/>
    <property type="match status" value="1"/>
</dbReference>
<dbReference type="InterPro" id="IPR001251">
    <property type="entry name" value="CRAL-TRIO_dom"/>
</dbReference>
<dbReference type="PROSITE" id="PS50191">
    <property type="entry name" value="CRAL_TRIO"/>
    <property type="match status" value="1"/>
</dbReference>
<evidence type="ECO:0000313" key="1">
    <source>
        <dbReference type="EMBL" id="KGB32881.1"/>
    </source>
</evidence>
<protein>
    <submittedName>
        <fullName evidence="1">Alpha-tocopherol transfer protein-like</fullName>
    </submittedName>
</protein>
<sequence length="365" mass="42530">MSSGTFHLSPCAPITKFFKDKSVKEVRENTSHINAHLISFKRWLRSMPHLSCADDDRIFLPFLRQAKYNHSEAQMRLDNFITLRTSPESPVVNWYDRSTITNTILDEYLNMGKKISSYHSSEIIVFGIFKMILINPYLFIFIHYLCPEFETYVLLNGPFIREAACGCWNNNRVSTESVLKLLMIQLDRILEDPRVQICGLRVFIDFTGVSPSLLDTINPKKTIKDLSKVLQEAYPFRMKGIIYYNEPPIMEVLFKLLALWLRPKVRERFIRVKGNIKKAYEKVPGLESVLPREYGGHNRSIKDILKEQNADFKEYFLKNEILWRGMAVNERKRPESSKRLIGEYKEADDRSMGTTGTFIPLPVND</sequence>
<dbReference type="CDD" id="cd00170">
    <property type="entry name" value="SEC14"/>
    <property type="match status" value="1"/>
</dbReference>
<dbReference type="GO" id="GO:1902936">
    <property type="term" value="F:phosphatidylinositol bisphosphate binding"/>
    <property type="evidence" value="ECO:0007669"/>
    <property type="project" value="TreeGrafter"/>
</dbReference>